<dbReference type="OrthoDB" id="2885at2759"/>
<dbReference type="AlphaFoldDB" id="R7QQ24"/>
<dbReference type="PROSITE" id="PS50235">
    <property type="entry name" value="USP_3"/>
    <property type="match status" value="1"/>
</dbReference>
<dbReference type="GO" id="GO:0004843">
    <property type="term" value="F:cysteine-type deubiquitinase activity"/>
    <property type="evidence" value="ECO:0007669"/>
    <property type="project" value="UniProtKB-EC"/>
</dbReference>
<gene>
    <name evidence="13" type="ORF">CHC_T00007357001</name>
</gene>
<name>R7QQ24_CHOCR</name>
<dbReference type="KEGG" id="ccp:CHC_T00007357001"/>
<keyword evidence="5" id="KW-0833">Ubl conjugation pathway</keyword>
<dbReference type="InterPro" id="IPR050185">
    <property type="entry name" value="Ub_carboxyl-term_hydrolase"/>
</dbReference>
<keyword evidence="10" id="KW-0539">Nucleus</keyword>
<dbReference type="PROSITE" id="PS00973">
    <property type="entry name" value="USP_2"/>
    <property type="match status" value="1"/>
</dbReference>
<dbReference type="Pfam" id="PF00443">
    <property type="entry name" value="UCH"/>
    <property type="match status" value="1"/>
</dbReference>
<evidence type="ECO:0000256" key="2">
    <source>
        <dbReference type="ARBA" id="ARBA00004123"/>
    </source>
</evidence>
<dbReference type="PhylomeDB" id="R7QQ24"/>
<dbReference type="InterPro" id="IPR018200">
    <property type="entry name" value="USP_CS"/>
</dbReference>
<dbReference type="InterPro" id="IPR001394">
    <property type="entry name" value="Peptidase_C19_UCH"/>
</dbReference>
<proteinExistence type="predicted"/>
<protein>
    <recommendedName>
        <fullName evidence="3">ubiquitinyl hydrolase 1</fullName>
        <ecNumber evidence="3">3.4.19.12</ecNumber>
    </recommendedName>
</protein>
<dbReference type="Proteomes" id="UP000012073">
    <property type="component" value="Unassembled WGS sequence"/>
</dbReference>
<keyword evidence="9" id="KW-0804">Transcription</keyword>
<evidence type="ECO:0000256" key="7">
    <source>
        <dbReference type="ARBA" id="ARBA00022807"/>
    </source>
</evidence>
<evidence type="ECO:0000256" key="10">
    <source>
        <dbReference type="ARBA" id="ARBA00023242"/>
    </source>
</evidence>
<evidence type="ECO:0000256" key="8">
    <source>
        <dbReference type="ARBA" id="ARBA00023015"/>
    </source>
</evidence>
<keyword evidence="7" id="KW-0788">Thiol protease</keyword>
<dbReference type="Gramene" id="CDF40592">
    <property type="protein sequence ID" value="CDF40592"/>
    <property type="gene ID" value="CHC_T00007357001"/>
</dbReference>
<dbReference type="GO" id="GO:0005634">
    <property type="term" value="C:nucleus"/>
    <property type="evidence" value="ECO:0007669"/>
    <property type="project" value="UniProtKB-SubCell"/>
</dbReference>
<dbReference type="Gene3D" id="3.90.70.10">
    <property type="entry name" value="Cysteine proteinases"/>
    <property type="match status" value="1"/>
</dbReference>
<comment type="subcellular location">
    <subcellularLocation>
        <location evidence="2">Nucleus</location>
    </subcellularLocation>
</comment>
<dbReference type="GO" id="GO:0016579">
    <property type="term" value="P:protein deubiquitination"/>
    <property type="evidence" value="ECO:0007669"/>
    <property type="project" value="InterPro"/>
</dbReference>
<evidence type="ECO:0000313" key="14">
    <source>
        <dbReference type="Proteomes" id="UP000012073"/>
    </source>
</evidence>
<keyword evidence="6" id="KW-0378">Hydrolase</keyword>
<feature type="region of interest" description="Disordered" evidence="11">
    <location>
        <begin position="133"/>
        <end position="161"/>
    </location>
</feature>
<dbReference type="PANTHER" id="PTHR21646:SF33">
    <property type="entry name" value="UBIQUITIN CARBOXYL-TERMINAL HYDROLASE 22"/>
    <property type="match status" value="1"/>
</dbReference>
<evidence type="ECO:0000256" key="4">
    <source>
        <dbReference type="ARBA" id="ARBA00022670"/>
    </source>
</evidence>
<feature type="domain" description="USP" evidence="12">
    <location>
        <begin position="1"/>
        <end position="362"/>
    </location>
</feature>
<evidence type="ECO:0000256" key="11">
    <source>
        <dbReference type="SAM" id="MobiDB-lite"/>
    </source>
</evidence>
<dbReference type="SUPFAM" id="SSF54001">
    <property type="entry name" value="Cysteine proteinases"/>
    <property type="match status" value="1"/>
</dbReference>
<evidence type="ECO:0000256" key="9">
    <source>
        <dbReference type="ARBA" id="ARBA00023163"/>
    </source>
</evidence>
<keyword evidence="14" id="KW-1185">Reference proteome</keyword>
<dbReference type="STRING" id="2769.R7QQ24"/>
<dbReference type="RefSeq" id="XP_005710886.1">
    <property type="nucleotide sequence ID" value="XM_005710829.1"/>
</dbReference>
<evidence type="ECO:0000256" key="3">
    <source>
        <dbReference type="ARBA" id="ARBA00012759"/>
    </source>
</evidence>
<evidence type="ECO:0000256" key="6">
    <source>
        <dbReference type="ARBA" id="ARBA00022801"/>
    </source>
</evidence>
<dbReference type="GeneID" id="17318599"/>
<evidence type="ECO:0000259" key="12">
    <source>
        <dbReference type="PROSITE" id="PS50235"/>
    </source>
</evidence>
<dbReference type="InterPro" id="IPR028889">
    <property type="entry name" value="USP"/>
</dbReference>
<dbReference type="PANTHER" id="PTHR21646">
    <property type="entry name" value="UBIQUITIN CARBOXYL-TERMINAL HYDROLASE"/>
    <property type="match status" value="1"/>
</dbReference>
<comment type="catalytic activity">
    <reaction evidence="1">
        <text>Thiol-dependent hydrolysis of ester, thioester, amide, peptide and isopeptide bonds formed by the C-terminal Gly of ubiquitin (a 76-residue protein attached to proteins as an intracellular targeting signal).</text>
        <dbReference type="EC" id="3.4.19.12"/>
    </reaction>
</comment>
<keyword evidence="8" id="KW-0805">Transcription regulation</keyword>
<evidence type="ECO:0000313" key="13">
    <source>
        <dbReference type="EMBL" id="CDF40592.1"/>
    </source>
</evidence>
<evidence type="ECO:0000256" key="5">
    <source>
        <dbReference type="ARBA" id="ARBA00022786"/>
    </source>
</evidence>
<accession>R7QQ24</accession>
<sequence length="368" mass="40463">MESKLLNGPKKDGRKLSPVSPVANLRGGSADLWAVSDLVSARSTSIVQNLFSGTLQSDVVCRVCASSSPTLEKFYDISLDVDKLVKPASTRRSRAPSPAVDLGREEGMVAKVGPSVTVGGVQEPEKDAVEATLNSIADPGKRAEEGTQDSSESERTKDLDTANTLQDCLSRFTEPELLGPSSKMHCSTCGTRQEAMKQLSIRTLPPIVCFHFKRFEQSFASIRRNEMVKIDTPIEFPADGLDLSSFQTSEVLRRRDVVKTSSPRSTVETALLKATSAKEGGKASEAEAEKEGGLELRDTEEAIYDLFAIVNHMGKIDSGHYTSMIRKQGSWYRCDDDKVSPMSDVERVIRSEEAYLVFYVQRHPNVQY</sequence>
<dbReference type="EMBL" id="HG002209">
    <property type="protein sequence ID" value="CDF40592.1"/>
    <property type="molecule type" value="Genomic_DNA"/>
</dbReference>
<evidence type="ECO:0000256" key="1">
    <source>
        <dbReference type="ARBA" id="ARBA00000707"/>
    </source>
</evidence>
<keyword evidence="4" id="KW-0645">Protease</keyword>
<dbReference type="GO" id="GO:0006508">
    <property type="term" value="P:proteolysis"/>
    <property type="evidence" value="ECO:0007669"/>
    <property type="project" value="UniProtKB-KW"/>
</dbReference>
<dbReference type="EC" id="3.4.19.12" evidence="3"/>
<reference evidence="14" key="1">
    <citation type="journal article" date="2013" name="Proc. Natl. Acad. Sci. U.S.A.">
        <title>Genome structure and metabolic features in the red seaweed Chondrus crispus shed light on evolution of the Archaeplastida.</title>
        <authorList>
            <person name="Collen J."/>
            <person name="Porcel B."/>
            <person name="Carre W."/>
            <person name="Ball S.G."/>
            <person name="Chaparro C."/>
            <person name="Tonon T."/>
            <person name="Barbeyron T."/>
            <person name="Michel G."/>
            <person name="Noel B."/>
            <person name="Valentin K."/>
            <person name="Elias M."/>
            <person name="Artiguenave F."/>
            <person name="Arun A."/>
            <person name="Aury J.M."/>
            <person name="Barbosa-Neto J.F."/>
            <person name="Bothwell J.H."/>
            <person name="Bouget F.Y."/>
            <person name="Brillet L."/>
            <person name="Cabello-Hurtado F."/>
            <person name="Capella-Gutierrez S."/>
            <person name="Charrier B."/>
            <person name="Cladiere L."/>
            <person name="Cock J.M."/>
            <person name="Coelho S.M."/>
            <person name="Colleoni C."/>
            <person name="Czjzek M."/>
            <person name="Da Silva C."/>
            <person name="Delage L."/>
            <person name="Denoeud F."/>
            <person name="Deschamps P."/>
            <person name="Dittami S.M."/>
            <person name="Gabaldon T."/>
            <person name="Gachon C.M."/>
            <person name="Groisillier A."/>
            <person name="Herve C."/>
            <person name="Jabbari K."/>
            <person name="Katinka M."/>
            <person name="Kloareg B."/>
            <person name="Kowalczyk N."/>
            <person name="Labadie K."/>
            <person name="Leblanc C."/>
            <person name="Lopez P.J."/>
            <person name="McLachlan D.H."/>
            <person name="Meslet-Cladiere L."/>
            <person name="Moustafa A."/>
            <person name="Nehr Z."/>
            <person name="Nyvall Collen P."/>
            <person name="Panaud O."/>
            <person name="Partensky F."/>
            <person name="Poulain J."/>
            <person name="Rensing S.A."/>
            <person name="Rousvoal S."/>
            <person name="Samson G."/>
            <person name="Symeonidi A."/>
            <person name="Weissenbach J."/>
            <person name="Zambounis A."/>
            <person name="Wincker P."/>
            <person name="Boyen C."/>
        </authorList>
    </citation>
    <scope>NUCLEOTIDE SEQUENCE [LARGE SCALE GENOMIC DNA]</scope>
    <source>
        <strain evidence="14">cv. Stackhouse</strain>
    </source>
</reference>
<dbReference type="InterPro" id="IPR038765">
    <property type="entry name" value="Papain-like_cys_pep_sf"/>
</dbReference>
<organism evidence="13 14">
    <name type="scientific">Chondrus crispus</name>
    <name type="common">Carrageen Irish moss</name>
    <name type="synonym">Polymorpha crispa</name>
    <dbReference type="NCBI Taxonomy" id="2769"/>
    <lineage>
        <taxon>Eukaryota</taxon>
        <taxon>Rhodophyta</taxon>
        <taxon>Florideophyceae</taxon>
        <taxon>Rhodymeniophycidae</taxon>
        <taxon>Gigartinales</taxon>
        <taxon>Gigartinaceae</taxon>
        <taxon>Chondrus</taxon>
    </lineage>
</organism>